<dbReference type="EC" id="1.1.1.157" evidence="5"/>
<feature type="domain" description="3-hydroxyacyl-CoA dehydrogenase C-terminal" evidence="2">
    <location>
        <begin position="190"/>
        <end position="287"/>
    </location>
</feature>
<dbReference type="RefSeq" id="WP_043679749.1">
    <property type="nucleotide sequence ID" value="NZ_JACHIB010000001.1"/>
</dbReference>
<dbReference type="SUPFAM" id="SSF48179">
    <property type="entry name" value="6-phosphogluconate dehydrogenase C-terminal domain-like"/>
    <property type="match status" value="2"/>
</dbReference>
<feature type="domain" description="3-hydroxyacyl-CoA dehydrogenase C-terminal" evidence="2">
    <location>
        <begin position="420"/>
        <end position="503"/>
    </location>
</feature>
<dbReference type="Pfam" id="PF00725">
    <property type="entry name" value="3HCDH"/>
    <property type="match status" value="2"/>
</dbReference>
<gene>
    <name evidence="5" type="ORF">HNR28_000094</name>
</gene>
<protein>
    <submittedName>
        <fullName evidence="5">3-hydroxybutyryl-CoA dehydrogenase</fullName>
        <ecNumber evidence="5">1.1.1.157</ecNumber>
    </submittedName>
</protein>
<dbReference type="InterPro" id="IPR013328">
    <property type="entry name" value="6PGD_dom2"/>
</dbReference>
<dbReference type="InterPro" id="IPR036291">
    <property type="entry name" value="NAD(P)-bd_dom_sf"/>
</dbReference>
<evidence type="ECO:0000259" key="4">
    <source>
        <dbReference type="Pfam" id="PF18321"/>
    </source>
</evidence>
<dbReference type="NCBIfam" id="NF006124">
    <property type="entry name" value="PRK08268.1"/>
    <property type="match status" value="1"/>
</dbReference>
<keyword evidence="1 5" id="KW-0560">Oxidoreductase</keyword>
<dbReference type="Gene3D" id="1.10.1040.50">
    <property type="match status" value="1"/>
</dbReference>
<dbReference type="GO" id="GO:0006631">
    <property type="term" value="P:fatty acid metabolic process"/>
    <property type="evidence" value="ECO:0007669"/>
    <property type="project" value="InterPro"/>
</dbReference>
<evidence type="ECO:0000259" key="2">
    <source>
        <dbReference type="Pfam" id="PF00725"/>
    </source>
</evidence>
<dbReference type="InterPro" id="IPR006108">
    <property type="entry name" value="3HC_DH_C"/>
</dbReference>
<sequence length="508" mass="52587">MTALSSRIPVAVVGAGTMGAGIAQVAALAGHPVLLHDTRPGAAAQAIAGIGRGLEALVGKGRLDAALAGRAQAALRPADTLEALAGCGLVIEAIVERLDAKTGLFQALETLVAPDCLLATNTSSIPVTAIGAALRRPERLGGLHFFNPAPRMPLVEIVSGLDTGPAVARTLADTAAAWGKTPVMTRSTPGFIVNRVARPFYGEGLRLLQEQALDPATLDHVMRACGGFRMGPCELTDLIGQDVNAAVSHTVWTAFHHAPRFEPSMLQQELVAAGRLGRKSGRGFHDYREGASAPAPRLAAPQPCPRSITLYGDGPLAAALGRRLQAAGHAFEQAAPRDDGRCAQADGAFLYQTDGRTATQRAHELNQPATLLLDLALDPDTAACMPLAAALQCPDAARAAATGLLQAAGFEVAPIGDAPGMVVMRTVAMLVNEAADTVAQGVCSAADVDQAMLLGVNYPIGPLAWCRRIGAGTVGTVLTHLQRSCGERYRPCVALQSAIHSGRPLHDA</sequence>
<dbReference type="GO" id="GO:0070403">
    <property type="term" value="F:NAD+ binding"/>
    <property type="evidence" value="ECO:0007669"/>
    <property type="project" value="InterPro"/>
</dbReference>
<organism evidence="5 6">
    <name type="scientific">Castellaniella defragrans</name>
    <name type="common">Alcaligenes defragrans</name>
    <dbReference type="NCBI Taxonomy" id="75697"/>
    <lineage>
        <taxon>Bacteria</taxon>
        <taxon>Pseudomonadati</taxon>
        <taxon>Pseudomonadota</taxon>
        <taxon>Betaproteobacteria</taxon>
        <taxon>Burkholderiales</taxon>
        <taxon>Alcaligenaceae</taxon>
        <taxon>Castellaniella</taxon>
    </lineage>
</organism>
<dbReference type="Pfam" id="PF18321">
    <property type="entry name" value="3HCDH_RFF"/>
    <property type="match status" value="1"/>
</dbReference>
<dbReference type="InterPro" id="IPR006176">
    <property type="entry name" value="3-OHacyl-CoA_DH_NAD-bd"/>
</dbReference>
<dbReference type="PANTHER" id="PTHR48075:SF5">
    <property type="entry name" value="3-HYDROXYBUTYRYL-COA DEHYDROGENASE"/>
    <property type="match status" value="1"/>
</dbReference>
<dbReference type="InterPro" id="IPR008927">
    <property type="entry name" value="6-PGluconate_DH-like_C_sf"/>
</dbReference>
<dbReference type="InterPro" id="IPR041040">
    <property type="entry name" value="3HCDH_RFF"/>
</dbReference>
<comment type="caution">
    <text evidence="5">The sequence shown here is derived from an EMBL/GenBank/DDBJ whole genome shotgun (WGS) entry which is preliminary data.</text>
</comment>
<dbReference type="EMBL" id="JACHIB010000001">
    <property type="protein sequence ID" value="MBB6082076.1"/>
    <property type="molecule type" value="Genomic_DNA"/>
</dbReference>
<proteinExistence type="predicted"/>
<feature type="domain" description="3-hydroxyacyl-CoA dehydrogenase NAD binding" evidence="3">
    <location>
        <begin position="10"/>
        <end position="186"/>
    </location>
</feature>
<accession>A0A7W9TKI3</accession>
<dbReference type="PANTHER" id="PTHR48075">
    <property type="entry name" value="3-HYDROXYACYL-COA DEHYDROGENASE FAMILY PROTEIN"/>
    <property type="match status" value="1"/>
</dbReference>
<dbReference type="Proteomes" id="UP000541136">
    <property type="component" value="Unassembled WGS sequence"/>
</dbReference>
<dbReference type="GO" id="GO:0008691">
    <property type="term" value="F:3-hydroxybutyryl-CoA dehydrogenase activity"/>
    <property type="evidence" value="ECO:0007669"/>
    <property type="project" value="UniProtKB-EC"/>
</dbReference>
<dbReference type="Gene3D" id="1.10.1040.10">
    <property type="entry name" value="N-(1-d-carboxylethyl)-l-norvaline Dehydrogenase, domain 2"/>
    <property type="match status" value="1"/>
</dbReference>
<name>A0A7W9TKI3_CASDE</name>
<dbReference type="Pfam" id="PF02737">
    <property type="entry name" value="3HCDH_N"/>
    <property type="match status" value="1"/>
</dbReference>
<evidence type="ECO:0000313" key="6">
    <source>
        <dbReference type="Proteomes" id="UP000541136"/>
    </source>
</evidence>
<dbReference type="AlphaFoldDB" id="A0A7W9TKI3"/>
<evidence type="ECO:0000259" key="3">
    <source>
        <dbReference type="Pfam" id="PF02737"/>
    </source>
</evidence>
<evidence type="ECO:0000313" key="5">
    <source>
        <dbReference type="EMBL" id="MBB6082076.1"/>
    </source>
</evidence>
<dbReference type="FunFam" id="3.40.50.720:FF:000009">
    <property type="entry name" value="Fatty oxidation complex, alpha subunit"/>
    <property type="match status" value="1"/>
</dbReference>
<feature type="domain" description="3-hydroxybutyryl-CoA dehydrogenase reduced Rossmann-fold" evidence="4">
    <location>
        <begin position="350"/>
        <end position="419"/>
    </location>
</feature>
<dbReference type="Gene3D" id="3.40.50.720">
    <property type="entry name" value="NAD(P)-binding Rossmann-like Domain"/>
    <property type="match status" value="1"/>
</dbReference>
<evidence type="ECO:0000256" key="1">
    <source>
        <dbReference type="ARBA" id="ARBA00023002"/>
    </source>
</evidence>
<dbReference type="SUPFAM" id="SSF51735">
    <property type="entry name" value="NAD(P)-binding Rossmann-fold domains"/>
    <property type="match status" value="1"/>
</dbReference>
<reference evidence="5 6" key="1">
    <citation type="submission" date="2020-08" db="EMBL/GenBank/DDBJ databases">
        <title>Genomic Encyclopedia of Type Strains, Phase IV (KMG-IV): sequencing the most valuable type-strain genomes for metagenomic binning, comparative biology and taxonomic classification.</title>
        <authorList>
            <person name="Goeker M."/>
        </authorList>
    </citation>
    <scope>NUCLEOTIDE SEQUENCE [LARGE SCALE GENOMIC DNA]</scope>
    <source>
        <strain evidence="5 6">DSM 12141</strain>
    </source>
</reference>